<dbReference type="InterPro" id="IPR011707">
    <property type="entry name" value="Cu-oxidase-like_N"/>
</dbReference>
<dbReference type="GO" id="GO:0042597">
    <property type="term" value="C:periplasmic space"/>
    <property type="evidence" value="ECO:0007669"/>
    <property type="project" value="UniProtKB-SubCell"/>
</dbReference>
<dbReference type="HOGENOM" id="CLU_009100_2_4_4"/>
<dbReference type="CDD" id="cd13867">
    <property type="entry name" value="CuRO_2_CueO_FtsP"/>
    <property type="match status" value="1"/>
</dbReference>
<dbReference type="Pfam" id="PF07731">
    <property type="entry name" value="Cu-oxidase_2"/>
    <property type="match status" value="1"/>
</dbReference>
<feature type="domain" description="Plastocyanin-like" evidence="5">
    <location>
        <begin position="453"/>
        <end position="564"/>
    </location>
</feature>
<dbReference type="SUPFAM" id="SSF49503">
    <property type="entry name" value="Cupredoxins"/>
    <property type="match status" value="3"/>
</dbReference>
<keyword evidence="2" id="KW-0479">Metal-binding</keyword>
<accession>W0PEZ9</accession>
<dbReference type="eggNOG" id="COG2132">
    <property type="taxonomic scope" value="Bacteria"/>
</dbReference>
<evidence type="ECO:0000256" key="1">
    <source>
        <dbReference type="ARBA" id="ARBA00004418"/>
    </source>
</evidence>
<keyword evidence="3" id="KW-0560">Oxidoreductase</keyword>
<dbReference type="GO" id="GO:0005507">
    <property type="term" value="F:copper ion binding"/>
    <property type="evidence" value="ECO:0007669"/>
    <property type="project" value="InterPro"/>
</dbReference>
<dbReference type="InterPro" id="IPR011706">
    <property type="entry name" value="Cu-oxidase_C"/>
</dbReference>
<sequence length="567" mass="61934">MRRRDFLKLSTAFSAGLLYPFWSQAATSGLRPKLPIPALLKPDSQGMIELIAGQGQSVLRNNLKTATWGYNGALLGPALQLQRNSKVTLQVNNRLPDPTTVHWHGLEIPGRADGGPQALIAPGTQWQASFTVDQPAATCWFHPHVHQISGQQVARGLGGMILIEDQESAALSLSATWGVDDIPVIMQDKKLDANGQIDYQLDVMAAALGWFGDLLLTNGVHAPQHAVPRGWIRLRLLNASNARSYRLVASDHRPLLVIGSDGGLLSEPVQVHELPMMAGERFEVLVNTEDGKPLDLLTLPVSQMGMSVAPFDQPQLVLSLIPTTDKARGKLPDALAKLPALPERKGLMVRKFKLSMDPNVDALGMKALTDKYGAQAMAGMDQAIHQGHGAMPSANTQSSSTQGHDMQKMEGHDMQNMQNMSGHNMQGMSGHNMPGMEGHTMPMPDADAPDLHRANFINGQVFDMKTPAFTVKRDVDEVWQISGEGDMMLHPFHIHGTQFRILSENGKPPAEHRRGWKDIVSVEGALSEVLVRFRHEADAAHPYMAHCHILEHEDTGMMTSFLVEGGA</sequence>
<keyword evidence="8" id="KW-1185">Reference proteome</keyword>
<dbReference type="PROSITE" id="PS00080">
    <property type="entry name" value="MULTICOPPER_OXIDASE2"/>
    <property type="match status" value="1"/>
</dbReference>
<dbReference type="PANTHER" id="PTHR48267">
    <property type="entry name" value="CUPREDOXIN SUPERFAMILY PROTEIN"/>
    <property type="match status" value="1"/>
</dbReference>
<dbReference type="Gene3D" id="2.60.40.420">
    <property type="entry name" value="Cupredoxins - blue copper proteins"/>
    <property type="match status" value="3"/>
</dbReference>
<evidence type="ECO:0000256" key="4">
    <source>
        <dbReference type="SAM" id="SignalP"/>
    </source>
</evidence>
<dbReference type="InterPro" id="IPR008972">
    <property type="entry name" value="Cupredoxin"/>
</dbReference>
<name>W0PEZ9_ADVMD</name>
<dbReference type="STRING" id="1247726.MIM_c31520"/>
<dbReference type="NCBIfam" id="NF008205">
    <property type="entry name" value="PRK10965.1"/>
    <property type="match status" value="1"/>
</dbReference>
<dbReference type="EMBL" id="CP003915">
    <property type="protein sequence ID" value="AHG65216.1"/>
    <property type="molecule type" value="Genomic_DNA"/>
</dbReference>
<dbReference type="AlphaFoldDB" id="W0PEZ9"/>
<evidence type="ECO:0000256" key="3">
    <source>
        <dbReference type="ARBA" id="ARBA00023002"/>
    </source>
</evidence>
<evidence type="ECO:0000259" key="6">
    <source>
        <dbReference type="Pfam" id="PF07732"/>
    </source>
</evidence>
<evidence type="ECO:0000313" key="8">
    <source>
        <dbReference type="Proteomes" id="UP000019095"/>
    </source>
</evidence>
<dbReference type="Proteomes" id="UP000019095">
    <property type="component" value="Chromosome"/>
</dbReference>
<reference evidence="7 8" key="1">
    <citation type="journal article" date="2014" name="Microbiology">
        <title>Unravelling the complete genome sequence of Advenella mimigardefordensis strain DPN7T and novel insights in the catabolism of the xenobiotic polythioester precursor 3,3'-dithiodipropionate.</title>
        <authorList>
            <person name="Wubbeler J.H."/>
            <person name="Hiessl S."/>
            <person name="Schuldes J."/>
            <person name="Thurmer A."/>
            <person name="Daniel R."/>
            <person name="Steinbuchel A."/>
        </authorList>
    </citation>
    <scope>NUCLEOTIDE SEQUENCE [LARGE SCALE GENOMIC DNA]</scope>
    <source>
        <strain evidence="8">DSM 17166 / LMG 22922 / DPN7</strain>
    </source>
</reference>
<dbReference type="Pfam" id="PF07732">
    <property type="entry name" value="Cu-oxidase_3"/>
    <property type="match status" value="1"/>
</dbReference>
<feature type="chain" id="PRO_5004794012" evidence="4">
    <location>
        <begin position="26"/>
        <end position="567"/>
    </location>
</feature>
<keyword evidence="4" id="KW-0732">Signal</keyword>
<protein>
    <submittedName>
        <fullName evidence="7">Blue copper oxidase CueO</fullName>
    </submittedName>
</protein>
<gene>
    <name evidence="7" type="primary">cueO</name>
    <name evidence="7" type="ORF">MIM_c31520</name>
</gene>
<dbReference type="GO" id="GO:0016491">
    <property type="term" value="F:oxidoreductase activity"/>
    <property type="evidence" value="ECO:0007669"/>
    <property type="project" value="UniProtKB-KW"/>
</dbReference>
<evidence type="ECO:0000313" key="7">
    <source>
        <dbReference type="EMBL" id="AHG65216.1"/>
    </source>
</evidence>
<dbReference type="PANTHER" id="PTHR48267:SF1">
    <property type="entry name" value="BILIRUBIN OXIDASE"/>
    <property type="match status" value="1"/>
</dbReference>
<dbReference type="CDD" id="cd13890">
    <property type="entry name" value="CuRO_3_CueO_FtsP"/>
    <property type="match status" value="1"/>
</dbReference>
<dbReference type="OrthoDB" id="9757546at2"/>
<comment type="subcellular location">
    <subcellularLocation>
        <location evidence="1">Periplasm</location>
    </subcellularLocation>
</comment>
<feature type="signal peptide" evidence="4">
    <location>
        <begin position="1"/>
        <end position="25"/>
    </location>
</feature>
<evidence type="ECO:0000259" key="5">
    <source>
        <dbReference type="Pfam" id="PF07731"/>
    </source>
</evidence>
<dbReference type="InterPro" id="IPR002355">
    <property type="entry name" value="Cu_oxidase_Cu_BS"/>
</dbReference>
<feature type="domain" description="Plastocyanin-like" evidence="6">
    <location>
        <begin position="60"/>
        <end position="167"/>
    </location>
</feature>
<proteinExistence type="predicted"/>
<dbReference type="PATRIC" id="fig|1247726.3.peg.3479"/>
<dbReference type="InterPro" id="IPR045087">
    <property type="entry name" value="Cu-oxidase_fam"/>
</dbReference>
<evidence type="ECO:0000256" key="2">
    <source>
        <dbReference type="ARBA" id="ARBA00022723"/>
    </source>
</evidence>
<dbReference type="KEGG" id="amim:MIM_c31520"/>
<dbReference type="RefSeq" id="WP_025373878.1">
    <property type="nucleotide sequence ID" value="NZ_CP003915.1"/>
</dbReference>
<organism evidence="7 8">
    <name type="scientific">Advenella mimigardefordensis (strain DSM 17166 / LMG 22922 / DPN7)</name>
    <dbReference type="NCBI Taxonomy" id="1247726"/>
    <lineage>
        <taxon>Bacteria</taxon>
        <taxon>Pseudomonadati</taxon>
        <taxon>Pseudomonadota</taxon>
        <taxon>Betaproteobacteria</taxon>
        <taxon>Burkholderiales</taxon>
        <taxon>Alcaligenaceae</taxon>
    </lineage>
</organism>